<dbReference type="EMBL" id="JAMKFB020000005">
    <property type="protein sequence ID" value="KAL0193552.1"/>
    <property type="molecule type" value="Genomic_DNA"/>
</dbReference>
<evidence type="ECO:0000256" key="1">
    <source>
        <dbReference type="ARBA" id="ARBA00023157"/>
    </source>
</evidence>
<keyword evidence="1 2" id="KW-1015">Disulfide bond</keyword>
<sequence length="72" mass="8002">MFARRRKPTYWDYSINCTGNEAHLSSCKLGHTLAIKANSTCEHGTPVVISCVPGRAFAPTPMAGYRKAFRQE</sequence>
<dbReference type="SUPFAM" id="SSF56487">
    <property type="entry name" value="SRCR-like"/>
    <property type="match status" value="1"/>
</dbReference>
<dbReference type="InterPro" id="IPR001190">
    <property type="entry name" value="SRCR"/>
</dbReference>
<proteinExistence type="predicted"/>
<accession>A0ABD0R4V5</accession>
<evidence type="ECO:0000259" key="3">
    <source>
        <dbReference type="PROSITE" id="PS50287"/>
    </source>
</evidence>
<dbReference type="PROSITE" id="PS50287">
    <property type="entry name" value="SRCR_2"/>
    <property type="match status" value="1"/>
</dbReference>
<protein>
    <recommendedName>
        <fullName evidence="3">SRCR domain-containing protein</fullName>
    </recommendedName>
</protein>
<gene>
    <name evidence="4" type="ORF">M9458_011848</name>
</gene>
<feature type="non-terminal residue" evidence="4">
    <location>
        <position position="72"/>
    </location>
</feature>
<dbReference type="AlphaFoldDB" id="A0ABD0R4V5"/>
<dbReference type="InterPro" id="IPR036772">
    <property type="entry name" value="SRCR-like_dom_sf"/>
</dbReference>
<comment type="caution">
    <text evidence="2">Lacks conserved residue(s) required for the propagation of feature annotation.</text>
</comment>
<evidence type="ECO:0000313" key="4">
    <source>
        <dbReference type="EMBL" id="KAL0193552.1"/>
    </source>
</evidence>
<evidence type="ECO:0000313" key="5">
    <source>
        <dbReference type="Proteomes" id="UP001529510"/>
    </source>
</evidence>
<comment type="caution">
    <text evidence="4">The sequence shown here is derived from an EMBL/GenBank/DDBJ whole genome shotgun (WGS) entry which is preliminary data.</text>
</comment>
<feature type="disulfide bond" evidence="2">
    <location>
        <begin position="17"/>
        <end position="27"/>
    </location>
</feature>
<name>A0ABD0R4V5_CIRMR</name>
<reference evidence="4 5" key="1">
    <citation type="submission" date="2024-05" db="EMBL/GenBank/DDBJ databases">
        <title>Genome sequencing and assembly of Indian major carp, Cirrhinus mrigala (Hamilton, 1822).</title>
        <authorList>
            <person name="Mohindra V."/>
            <person name="Chowdhury L.M."/>
            <person name="Lal K."/>
            <person name="Jena J.K."/>
        </authorList>
    </citation>
    <scope>NUCLEOTIDE SEQUENCE [LARGE SCALE GENOMIC DNA]</scope>
    <source>
        <strain evidence="4">CM1030</strain>
        <tissue evidence="4">Blood</tissue>
    </source>
</reference>
<organism evidence="4 5">
    <name type="scientific">Cirrhinus mrigala</name>
    <name type="common">Mrigala</name>
    <dbReference type="NCBI Taxonomy" id="683832"/>
    <lineage>
        <taxon>Eukaryota</taxon>
        <taxon>Metazoa</taxon>
        <taxon>Chordata</taxon>
        <taxon>Craniata</taxon>
        <taxon>Vertebrata</taxon>
        <taxon>Euteleostomi</taxon>
        <taxon>Actinopterygii</taxon>
        <taxon>Neopterygii</taxon>
        <taxon>Teleostei</taxon>
        <taxon>Ostariophysi</taxon>
        <taxon>Cypriniformes</taxon>
        <taxon>Cyprinidae</taxon>
        <taxon>Labeoninae</taxon>
        <taxon>Labeonini</taxon>
        <taxon>Cirrhinus</taxon>
    </lineage>
</organism>
<dbReference type="Gene3D" id="3.10.250.10">
    <property type="entry name" value="SRCR-like domain"/>
    <property type="match status" value="1"/>
</dbReference>
<feature type="domain" description="SRCR" evidence="3">
    <location>
        <begin position="1"/>
        <end position="52"/>
    </location>
</feature>
<keyword evidence="5" id="KW-1185">Reference proteome</keyword>
<dbReference type="Proteomes" id="UP001529510">
    <property type="component" value="Unassembled WGS sequence"/>
</dbReference>
<evidence type="ECO:0000256" key="2">
    <source>
        <dbReference type="PROSITE-ProRule" id="PRU00196"/>
    </source>
</evidence>
<feature type="non-terminal residue" evidence="4">
    <location>
        <position position="1"/>
    </location>
</feature>